<protein>
    <submittedName>
        <fullName evidence="2">Uncharacterized protein</fullName>
    </submittedName>
</protein>
<evidence type="ECO:0000313" key="3">
    <source>
        <dbReference type="Proteomes" id="UP000184292"/>
    </source>
</evidence>
<feature type="compositionally biased region" description="Gly residues" evidence="1">
    <location>
        <begin position="300"/>
        <end position="313"/>
    </location>
</feature>
<dbReference type="STRING" id="1447782.SAMN05444417_1877"/>
<gene>
    <name evidence="2" type="ORF">SAMN05444417_1877</name>
</gene>
<feature type="region of interest" description="Disordered" evidence="1">
    <location>
        <begin position="291"/>
        <end position="313"/>
    </location>
</feature>
<dbReference type="EMBL" id="FQYO01000003">
    <property type="protein sequence ID" value="SHI81944.1"/>
    <property type="molecule type" value="Genomic_DNA"/>
</dbReference>
<dbReference type="RefSeq" id="WP_073328988.1">
    <property type="nucleotide sequence ID" value="NZ_FQYO01000003.1"/>
</dbReference>
<name>A0A1M6E8T6_9RHOB</name>
<evidence type="ECO:0000313" key="2">
    <source>
        <dbReference type="EMBL" id="SHI81944.1"/>
    </source>
</evidence>
<sequence length="313" mass="33258">MSPFDRIVAIDWSARAGPSPRRPSPDAIFLCERGPGGADHPVYLRTRDAAMEAIHDILGRSLAAGEKVLVGFDFAFGFPPGFARALTGRAEALAVWDWLAARVQDGPDNANDRFEVAAELNAFFPGEGPFWGHPPGRSCPGLPRLRPPGHGRGLPPHRLTEGRAPGAQSVWKLYTTGAVGSQTLLGLPRLAALRRRYGPDLSVWPMESGWRVPGAPITLNEIYPGLLRRHDPAWLVEALPEESYAIPDARQVRAVVDHLADLPPAALAALFGPPAGLDGDAERVAREEGWILGVDPGPGSETGAGTGAGGGAR</sequence>
<dbReference type="AlphaFoldDB" id="A0A1M6E8T6"/>
<keyword evidence="3" id="KW-1185">Reference proteome</keyword>
<evidence type="ECO:0000256" key="1">
    <source>
        <dbReference type="SAM" id="MobiDB-lite"/>
    </source>
</evidence>
<organism evidence="2 3">
    <name type="scientific">Wenxinia saemankumensis</name>
    <dbReference type="NCBI Taxonomy" id="1447782"/>
    <lineage>
        <taxon>Bacteria</taxon>
        <taxon>Pseudomonadati</taxon>
        <taxon>Pseudomonadota</taxon>
        <taxon>Alphaproteobacteria</taxon>
        <taxon>Rhodobacterales</taxon>
        <taxon>Roseobacteraceae</taxon>
        <taxon>Wenxinia</taxon>
    </lineage>
</organism>
<dbReference type="Proteomes" id="UP000184292">
    <property type="component" value="Unassembled WGS sequence"/>
</dbReference>
<reference evidence="2 3" key="1">
    <citation type="submission" date="2016-11" db="EMBL/GenBank/DDBJ databases">
        <authorList>
            <person name="Jaros S."/>
            <person name="Januszkiewicz K."/>
            <person name="Wedrychowicz H."/>
        </authorList>
    </citation>
    <scope>NUCLEOTIDE SEQUENCE [LARGE SCALE GENOMIC DNA]</scope>
    <source>
        <strain evidence="2 3">DSM 100565</strain>
    </source>
</reference>
<accession>A0A1M6E8T6</accession>
<dbReference type="OrthoDB" id="9804758at2"/>
<proteinExistence type="predicted"/>